<dbReference type="InterPro" id="IPR036388">
    <property type="entry name" value="WH-like_DNA-bd_sf"/>
</dbReference>
<evidence type="ECO:0000256" key="11">
    <source>
        <dbReference type="SAM" id="MobiDB-lite"/>
    </source>
</evidence>
<dbReference type="Gene3D" id="3.80.10.10">
    <property type="entry name" value="Ribonuclease Inhibitor"/>
    <property type="match status" value="1"/>
</dbReference>
<dbReference type="Pfam" id="PF00931">
    <property type="entry name" value="NB-ARC"/>
    <property type="match status" value="1"/>
</dbReference>
<evidence type="ECO:0000256" key="3">
    <source>
        <dbReference type="ARBA" id="ARBA00008894"/>
    </source>
</evidence>
<keyword evidence="4" id="KW-0963">Cytoplasm</keyword>
<evidence type="ECO:0000256" key="7">
    <source>
        <dbReference type="ARBA" id="ARBA00022737"/>
    </source>
</evidence>
<dbReference type="Proteomes" id="UP000030748">
    <property type="component" value="Unassembled WGS sequence"/>
</dbReference>
<name>A0A022Q8U1_ERYGU</name>
<dbReference type="InterPro" id="IPR044974">
    <property type="entry name" value="Disease_R_plants"/>
</dbReference>
<dbReference type="InterPro" id="IPR042197">
    <property type="entry name" value="Apaf_helical"/>
</dbReference>
<comment type="similarity">
    <text evidence="3">Belongs to the disease resistance NB-LRR family.</text>
</comment>
<dbReference type="Gene3D" id="1.10.8.430">
    <property type="entry name" value="Helical domain of apoptotic protease-activating factors"/>
    <property type="match status" value="1"/>
</dbReference>
<comment type="subcellular location">
    <subcellularLocation>
        <location evidence="2">Cytoplasm</location>
    </subcellularLocation>
</comment>
<keyword evidence="8" id="KW-0547">Nucleotide-binding</keyword>
<gene>
    <name evidence="15" type="ORF">MIMGU_mgv1a002161mg</name>
</gene>
<dbReference type="SUPFAM" id="SSF52540">
    <property type="entry name" value="P-loop containing nucleoside triphosphate hydrolases"/>
    <property type="match status" value="1"/>
</dbReference>
<evidence type="ECO:0000313" key="15">
    <source>
        <dbReference type="EMBL" id="EYU24406.1"/>
    </source>
</evidence>
<sequence length="707" mass="80826">MRESNDEPAEETSKAPHRRWCCCGFLRRRVRKDEETPDRNNDSREVTQEISSPAESVNAYAMELSTPPSDHSDEDYVPPAIDSDENKSNLVGLSDQINRITAMLKDWKLSQLLFVSIFGMTGIGKTTLAKEIFEHPLISDRFHHRVWVDLGPNYRPENVLHDIVAQLDADVDRMHHNVIKYLSKFMRSNTCLVVLDGVWDTEVFNYLLRFLKDMTKNRSAVLVTTTLEQVAVFSQSYRVHQMRLLNEEDSWSLLRHKVFDEMPCPPELVKPGKRIAENCEGLPLTIVTVADLLSKLEKSPECWKKIAEQEEHSVFMDAYEKMSEVLFPNYDYLPRHLKEPFLYSGVFPMKKSIPYSKIVNLWISEGFLEQNPLKTPENVAAECLKDLISRSVVMVHQQSTIHFYLFPIDVLKLVELRYLSLTYNGNLPSSISKLSNLECLIVGRPLAITSVENPLCLPVEIWDMKKLKHLQFTGSNQVPDPGEGSFLPNLVTLSDISARSCNTGVFRSIPNLKKLGIRIELSPDEATDREPLSCFQHISHLEKLESLKCVVVNPIFNTTGIAVCPPPPLSVFPSGLKKLSLCGLGYPWEEMSKIALLPNLEVLKLRSYAFRGPKWEVEDNRFLRLEFILIEDSDLVRWTAGNGSFPFLECLNIKHCYKLQAMPRKFSFDLGKIQVVDCTPLVVNWAKKLTKIDVRVDASWDDKTLKK</sequence>
<feature type="domain" description="Disease resistance protein winged helix" evidence="13">
    <location>
        <begin position="346"/>
        <end position="398"/>
    </location>
</feature>
<dbReference type="InterPro" id="IPR055414">
    <property type="entry name" value="LRR_R13L4/SHOC2-like"/>
</dbReference>
<dbReference type="InterPro" id="IPR002182">
    <property type="entry name" value="NB-ARC"/>
</dbReference>
<accession>A0A022Q8U1</accession>
<dbReference type="GO" id="GO:0009626">
    <property type="term" value="P:plant-type hypersensitive response"/>
    <property type="evidence" value="ECO:0007669"/>
    <property type="project" value="UniProtKB-KW"/>
</dbReference>
<evidence type="ECO:0000259" key="13">
    <source>
        <dbReference type="Pfam" id="PF23559"/>
    </source>
</evidence>
<reference evidence="15 16" key="1">
    <citation type="journal article" date="2013" name="Proc. Natl. Acad. Sci. U.S.A.">
        <title>Fine-scale variation in meiotic recombination in Mimulus inferred from population shotgun sequencing.</title>
        <authorList>
            <person name="Hellsten U."/>
            <person name="Wright K.M."/>
            <person name="Jenkins J."/>
            <person name="Shu S."/>
            <person name="Yuan Y."/>
            <person name="Wessler S.R."/>
            <person name="Schmutz J."/>
            <person name="Willis J.H."/>
            <person name="Rokhsar D.S."/>
        </authorList>
    </citation>
    <scope>NUCLEOTIDE SEQUENCE [LARGE SCALE GENOMIC DNA]</scope>
    <source>
        <strain evidence="16">cv. DUN x IM62</strain>
    </source>
</reference>
<protein>
    <submittedName>
        <fullName evidence="15">Uncharacterized protein</fullName>
    </submittedName>
</protein>
<feature type="region of interest" description="Disordered" evidence="11">
    <location>
        <begin position="32"/>
        <end position="55"/>
    </location>
</feature>
<keyword evidence="16" id="KW-1185">Reference proteome</keyword>
<proteinExistence type="inferred from homology"/>
<evidence type="ECO:0000256" key="9">
    <source>
        <dbReference type="ARBA" id="ARBA00022821"/>
    </source>
</evidence>
<evidence type="ECO:0000256" key="2">
    <source>
        <dbReference type="ARBA" id="ARBA00004496"/>
    </source>
</evidence>
<feature type="compositionally biased region" description="Basic and acidic residues" evidence="11">
    <location>
        <begin position="32"/>
        <end position="47"/>
    </location>
</feature>
<dbReference type="AlphaFoldDB" id="A0A022Q8U1"/>
<keyword evidence="7" id="KW-0677">Repeat</keyword>
<dbReference type="InterPro" id="IPR058922">
    <property type="entry name" value="WHD_DRP"/>
</dbReference>
<evidence type="ECO:0000256" key="6">
    <source>
        <dbReference type="ARBA" id="ARBA00022667"/>
    </source>
</evidence>
<dbReference type="Gene3D" id="1.10.10.10">
    <property type="entry name" value="Winged helix-like DNA-binding domain superfamily/Winged helix DNA-binding domain"/>
    <property type="match status" value="1"/>
</dbReference>
<dbReference type="PANTHER" id="PTHR23155">
    <property type="entry name" value="DISEASE RESISTANCE PROTEIN RP"/>
    <property type="match status" value="1"/>
</dbReference>
<evidence type="ECO:0000256" key="10">
    <source>
        <dbReference type="ARBA" id="ARBA00022840"/>
    </source>
</evidence>
<evidence type="ECO:0000256" key="8">
    <source>
        <dbReference type="ARBA" id="ARBA00022741"/>
    </source>
</evidence>
<dbReference type="Pfam" id="PF23559">
    <property type="entry name" value="WHD_DRP"/>
    <property type="match status" value="1"/>
</dbReference>
<dbReference type="SUPFAM" id="SSF52058">
    <property type="entry name" value="L domain-like"/>
    <property type="match status" value="1"/>
</dbReference>
<feature type="domain" description="Disease resistance R13L4/SHOC-2-like LRR" evidence="14">
    <location>
        <begin position="410"/>
        <end position="671"/>
    </location>
</feature>
<dbReference type="GO" id="GO:0005737">
    <property type="term" value="C:cytoplasm"/>
    <property type="evidence" value="ECO:0007669"/>
    <property type="project" value="UniProtKB-SubCell"/>
</dbReference>
<evidence type="ECO:0000259" key="12">
    <source>
        <dbReference type="Pfam" id="PF00931"/>
    </source>
</evidence>
<evidence type="ECO:0000259" key="14">
    <source>
        <dbReference type="Pfam" id="PF23598"/>
    </source>
</evidence>
<keyword evidence="5" id="KW-0433">Leucine-rich repeat</keyword>
<comment type="function">
    <text evidence="1">Confers resistance to late blight (Phytophthora infestans) races carrying the avirulence gene Avr1. Resistance proteins guard the plant against pathogens that contain an appropriate avirulence protein via an indirect interaction with this avirulence protein. That triggers a defense system including the hypersensitive response, which restricts the pathogen growth.</text>
</comment>
<evidence type="ECO:0000256" key="5">
    <source>
        <dbReference type="ARBA" id="ARBA00022614"/>
    </source>
</evidence>
<evidence type="ECO:0000256" key="1">
    <source>
        <dbReference type="ARBA" id="ARBA00002074"/>
    </source>
</evidence>
<feature type="domain" description="NB-ARC" evidence="12">
    <location>
        <begin position="95"/>
        <end position="261"/>
    </location>
</feature>
<dbReference type="Pfam" id="PF23598">
    <property type="entry name" value="LRR_14"/>
    <property type="match status" value="1"/>
</dbReference>
<dbReference type="PANTHER" id="PTHR23155:SF1152">
    <property type="entry name" value="AAA+ ATPASE DOMAIN-CONTAINING PROTEIN"/>
    <property type="match status" value="1"/>
</dbReference>
<dbReference type="InterPro" id="IPR027417">
    <property type="entry name" value="P-loop_NTPase"/>
</dbReference>
<evidence type="ECO:0000313" key="16">
    <source>
        <dbReference type="Proteomes" id="UP000030748"/>
    </source>
</evidence>
<dbReference type="eggNOG" id="KOG4658">
    <property type="taxonomic scope" value="Eukaryota"/>
</dbReference>
<keyword evidence="6" id="KW-0381">Hypersensitive response</keyword>
<keyword evidence="9" id="KW-0611">Plant defense</keyword>
<dbReference type="GO" id="GO:0043531">
    <property type="term" value="F:ADP binding"/>
    <property type="evidence" value="ECO:0007669"/>
    <property type="project" value="InterPro"/>
</dbReference>
<dbReference type="EMBL" id="KI632125">
    <property type="protein sequence ID" value="EYU24406.1"/>
    <property type="molecule type" value="Genomic_DNA"/>
</dbReference>
<dbReference type="InterPro" id="IPR032675">
    <property type="entry name" value="LRR_dom_sf"/>
</dbReference>
<organism evidence="15 16">
    <name type="scientific">Erythranthe guttata</name>
    <name type="common">Yellow monkey flower</name>
    <name type="synonym">Mimulus guttatus</name>
    <dbReference type="NCBI Taxonomy" id="4155"/>
    <lineage>
        <taxon>Eukaryota</taxon>
        <taxon>Viridiplantae</taxon>
        <taxon>Streptophyta</taxon>
        <taxon>Embryophyta</taxon>
        <taxon>Tracheophyta</taxon>
        <taxon>Spermatophyta</taxon>
        <taxon>Magnoliopsida</taxon>
        <taxon>eudicotyledons</taxon>
        <taxon>Gunneridae</taxon>
        <taxon>Pentapetalae</taxon>
        <taxon>asterids</taxon>
        <taxon>lamiids</taxon>
        <taxon>Lamiales</taxon>
        <taxon>Phrymaceae</taxon>
        <taxon>Erythranthe</taxon>
    </lineage>
</organism>
<keyword evidence="10" id="KW-0067">ATP-binding</keyword>
<dbReference type="PRINTS" id="PR00364">
    <property type="entry name" value="DISEASERSIST"/>
</dbReference>
<dbReference type="Gene3D" id="3.40.50.300">
    <property type="entry name" value="P-loop containing nucleotide triphosphate hydrolases"/>
    <property type="match status" value="1"/>
</dbReference>
<evidence type="ECO:0000256" key="4">
    <source>
        <dbReference type="ARBA" id="ARBA00022490"/>
    </source>
</evidence>